<feature type="domain" description="RCK N-terminal" evidence="2">
    <location>
        <begin position="287"/>
        <end position="408"/>
    </location>
</feature>
<dbReference type="InterPro" id="IPR003148">
    <property type="entry name" value="RCK_N"/>
</dbReference>
<evidence type="ECO:0000259" key="2">
    <source>
        <dbReference type="PROSITE" id="PS51201"/>
    </source>
</evidence>
<dbReference type="InterPro" id="IPR036291">
    <property type="entry name" value="NAD(P)-bd_dom_sf"/>
</dbReference>
<dbReference type="SUPFAM" id="SSF81324">
    <property type="entry name" value="Voltage-gated potassium channels"/>
    <property type="match status" value="1"/>
</dbReference>
<dbReference type="Pfam" id="PF02254">
    <property type="entry name" value="TrkA_N"/>
    <property type="match status" value="2"/>
</dbReference>
<keyword evidence="1" id="KW-0472">Membrane</keyword>
<gene>
    <name evidence="3" type="ORF">MNB_SV-13-2025</name>
</gene>
<keyword evidence="3" id="KW-0813">Transport</keyword>
<keyword evidence="1" id="KW-0812">Transmembrane</keyword>
<dbReference type="PANTHER" id="PTHR43833">
    <property type="entry name" value="POTASSIUM CHANNEL PROTEIN 2-RELATED-RELATED"/>
    <property type="match status" value="1"/>
</dbReference>
<organism evidence="3">
    <name type="scientific">hydrothermal vent metagenome</name>
    <dbReference type="NCBI Taxonomy" id="652676"/>
    <lineage>
        <taxon>unclassified sequences</taxon>
        <taxon>metagenomes</taxon>
        <taxon>ecological metagenomes</taxon>
    </lineage>
</organism>
<dbReference type="SUPFAM" id="SSF51735">
    <property type="entry name" value="NAD(P)-binding Rossmann-fold domains"/>
    <property type="match status" value="2"/>
</dbReference>
<dbReference type="GO" id="GO:0006813">
    <property type="term" value="P:potassium ion transport"/>
    <property type="evidence" value="ECO:0007669"/>
    <property type="project" value="InterPro"/>
</dbReference>
<protein>
    <submittedName>
        <fullName evidence="3">Potassium channel protein</fullName>
    </submittedName>
</protein>
<feature type="transmembrane region" description="Helical" evidence="1">
    <location>
        <begin position="77"/>
        <end position="101"/>
    </location>
</feature>
<dbReference type="EMBL" id="FPHM01000304">
    <property type="protein sequence ID" value="SFV71753.1"/>
    <property type="molecule type" value="Genomic_DNA"/>
</dbReference>
<dbReference type="Gene3D" id="3.40.50.720">
    <property type="entry name" value="NAD(P)-binding Rossmann-like Domain"/>
    <property type="match status" value="2"/>
</dbReference>
<accession>A0A1W1D161</accession>
<dbReference type="Gene3D" id="1.10.287.70">
    <property type="match status" value="1"/>
</dbReference>
<dbReference type="AlphaFoldDB" id="A0A1W1D161"/>
<feature type="transmembrane region" description="Helical" evidence="1">
    <location>
        <begin position="43"/>
        <end position="65"/>
    </location>
</feature>
<dbReference type="PROSITE" id="PS51201">
    <property type="entry name" value="RCK_N"/>
    <property type="match status" value="1"/>
</dbReference>
<keyword evidence="3" id="KW-0406">Ion transport</keyword>
<dbReference type="GO" id="GO:0034220">
    <property type="term" value="P:monoatomic ion transmembrane transport"/>
    <property type="evidence" value="ECO:0007669"/>
    <property type="project" value="UniProtKB-KW"/>
</dbReference>
<evidence type="ECO:0000256" key="1">
    <source>
        <dbReference type="SAM" id="Phobius"/>
    </source>
</evidence>
<sequence>MRDNAFWIILQRLRVPLIVIIVTYAIAILGMVLIPGLDDKGDVYHLSFFDAFYFISYTASTIGFGETPYDFTYPQRLWVVICIYLTAIGWFYTISAVISIISDKTLKSEIIKGRFIKQVQQLKSDFIIILGYNRVHAEIIKRLRKADIGVVLVDYNLEIINLFQLEESSTGVPVMVEDALLTSTLKDAGLNSPYCKAVVAHFYKEDKNLRITVLTRFLNPNVKVITKATLHDTMIAILDTDIAKVENPFDIFAKRFDIALTAPHILTLENWIYKNSDLADEASFLPQGRYIICGYGRLGKVIKEKLDKHGMDYVIIDEKGIGSREMIKNETFIRANADDKDVLLDVGIESASVLVAGTQNDIDNISILITAKKLNPDLYVIARENTMKEISIFEATNANWLFMIEKILINKTSLQISQPLKHSFLKKVLYKDEEWGTSLVNLLKAQLGNNPQLLTLTINEEKAFAIYHVLKGNKPIGLNILLKSLANWQNYHKAIPLFLKRNKDEFVLPSNELLEIGDQILFACDADSREEIELIASNIYDLHYVQTGEEKRNWLLSKVISLL</sequence>
<keyword evidence="1" id="KW-1133">Transmembrane helix</keyword>
<name>A0A1W1D161_9ZZZZ</name>
<reference evidence="3" key="1">
    <citation type="submission" date="2016-10" db="EMBL/GenBank/DDBJ databases">
        <authorList>
            <person name="de Groot N.N."/>
        </authorList>
    </citation>
    <scope>NUCLEOTIDE SEQUENCE</scope>
</reference>
<evidence type="ECO:0000313" key="3">
    <source>
        <dbReference type="EMBL" id="SFV71753.1"/>
    </source>
</evidence>
<feature type="transmembrane region" description="Helical" evidence="1">
    <location>
        <begin position="15"/>
        <end position="37"/>
    </location>
</feature>
<dbReference type="InterPro" id="IPR050721">
    <property type="entry name" value="Trk_Ktr_HKT_K-transport"/>
</dbReference>
<proteinExistence type="predicted"/>
<dbReference type="GO" id="GO:0005886">
    <property type="term" value="C:plasma membrane"/>
    <property type="evidence" value="ECO:0007669"/>
    <property type="project" value="UniProtKB-SubCell"/>
</dbReference>
<keyword evidence="3" id="KW-0407">Ion channel</keyword>